<organism evidence="1 2">
    <name type="scientific">Xylaria grammica</name>
    <dbReference type="NCBI Taxonomy" id="363999"/>
    <lineage>
        <taxon>Eukaryota</taxon>
        <taxon>Fungi</taxon>
        <taxon>Dikarya</taxon>
        <taxon>Ascomycota</taxon>
        <taxon>Pezizomycotina</taxon>
        <taxon>Sordariomycetes</taxon>
        <taxon>Xylariomycetidae</taxon>
        <taxon>Xylariales</taxon>
        <taxon>Xylariaceae</taxon>
        <taxon>Xylaria</taxon>
    </lineage>
</organism>
<dbReference type="PANTHER" id="PTHR24148">
    <property type="entry name" value="ANKYRIN REPEAT DOMAIN-CONTAINING PROTEIN 39 HOMOLOG-RELATED"/>
    <property type="match status" value="1"/>
</dbReference>
<evidence type="ECO:0000313" key="2">
    <source>
        <dbReference type="Proteomes" id="UP000286045"/>
    </source>
</evidence>
<dbReference type="STRING" id="363999.A0A439DFB3"/>
<reference evidence="1 2" key="1">
    <citation type="submission" date="2018-12" db="EMBL/GenBank/DDBJ databases">
        <title>Draft genome sequence of Xylaria grammica IHI A82.</title>
        <authorList>
            <person name="Buettner E."/>
            <person name="Kellner H."/>
        </authorList>
    </citation>
    <scope>NUCLEOTIDE SEQUENCE [LARGE SCALE GENOMIC DNA]</scope>
    <source>
        <strain evidence="1 2">IHI A82</strain>
    </source>
</reference>
<comment type="caution">
    <text evidence="1">The sequence shown here is derived from an EMBL/GenBank/DDBJ whole genome shotgun (WGS) entry which is preliminary data.</text>
</comment>
<dbReference type="PANTHER" id="PTHR24148:SF64">
    <property type="entry name" value="HETEROKARYON INCOMPATIBILITY DOMAIN-CONTAINING PROTEIN"/>
    <property type="match status" value="1"/>
</dbReference>
<gene>
    <name evidence="1" type="ORF">EKO27_g2002</name>
</gene>
<name>A0A439DFB3_9PEZI</name>
<protein>
    <recommendedName>
        <fullName evidence="3">Heterokaryon incompatibility domain-containing protein</fullName>
    </recommendedName>
</protein>
<dbReference type="InterPro" id="IPR052895">
    <property type="entry name" value="HetReg/Transcr_Mod"/>
</dbReference>
<keyword evidence="2" id="KW-1185">Reference proteome</keyword>
<evidence type="ECO:0000313" key="1">
    <source>
        <dbReference type="EMBL" id="RWA13111.1"/>
    </source>
</evidence>
<accession>A0A439DFB3</accession>
<dbReference type="EMBL" id="RYZI01000034">
    <property type="protein sequence ID" value="RWA13111.1"/>
    <property type="molecule type" value="Genomic_DNA"/>
</dbReference>
<proteinExistence type="predicted"/>
<evidence type="ECO:0008006" key="3">
    <source>
        <dbReference type="Google" id="ProtNLM"/>
    </source>
</evidence>
<sequence length="225" mass="25896">MAMMGIYIGVQQRWCIDNTLADKTKPLLASAEDEYTSIYFLFCRALFVRLWVRQEILLAKPAAAAVACGRSSMRWMTFRRAMGCVVMKDRASFKYSREVSARLYYIWAFVYPTYAAVFSYLREVYGSVKGADHWDRIYAILSLDDNARELGIVTDYVGIRTHIELYEDVTRRTLECWGHPDILIECMLENAPFPNHSSTCAPTRVPYWPAGSPYKSSLGSPNRYE</sequence>
<dbReference type="AlphaFoldDB" id="A0A439DFB3"/>
<dbReference type="Proteomes" id="UP000286045">
    <property type="component" value="Unassembled WGS sequence"/>
</dbReference>